<evidence type="ECO:0000256" key="1">
    <source>
        <dbReference type="SAM" id="MobiDB-lite"/>
    </source>
</evidence>
<feature type="region of interest" description="Disordered" evidence="1">
    <location>
        <begin position="45"/>
        <end position="149"/>
    </location>
</feature>
<dbReference type="RefSeq" id="XP_007834454.1">
    <property type="nucleotide sequence ID" value="XM_007836263.1"/>
</dbReference>
<evidence type="ECO:0000313" key="2">
    <source>
        <dbReference type="EMBL" id="ETS80153.1"/>
    </source>
</evidence>
<feature type="compositionally biased region" description="Polar residues" evidence="1">
    <location>
        <begin position="88"/>
        <end position="100"/>
    </location>
</feature>
<reference evidence="3" key="1">
    <citation type="journal article" date="2015" name="BMC Genomics">
        <title>Genomic and transcriptomic analysis of the endophytic fungus Pestalotiopsis fici reveals its lifestyle and high potential for synthesis of natural products.</title>
        <authorList>
            <person name="Wang X."/>
            <person name="Zhang X."/>
            <person name="Liu L."/>
            <person name="Xiang M."/>
            <person name="Wang W."/>
            <person name="Sun X."/>
            <person name="Che Y."/>
            <person name="Guo L."/>
            <person name="Liu G."/>
            <person name="Guo L."/>
            <person name="Wang C."/>
            <person name="Yin W.B."/>
            <person name="Stadler M."/>
            <person name="Zhang X."/>
            <person name="Liu X."/>
        </authorList>
    </citation>
    <scope>NUCLEOTIDE SEQUENCE [LARGE SCALE GENOMIC DNA]</scope>
    <source>
        <strain evidence="3">W106-1 / CGMCC3.15140</strain>
    </source>
</reference>
<gene>
    <name evidence="2" type="ORF">PFICI_07682</name>
</gene>
<feature type="compositionally biased region" description="Low complexity" evidence="1">
    <location>
        <begin position="49"/>
        <end position="64"/>
    </location>
</feature>
<dbReference type="EMBL" id="KI912113">
    <property type="protein sequence ID" value="ETS80153.1"/>
    <property type="molecule type" value="Genomic_DNA"/>
</dbReference>
<sequence>MSFQPTAPQQITWMPVAIPTPSTTFVAPRSENTGRHDLPSQPIIATAAVQPRPVQQQQQQQPQQNSRYPSISGNAALGAPRPNDVIQAPTSLLTLHTASPTPIPQSPHAASSGGSSNIPNAAPLVASQPGRGRGRPPKPLDQMSMSKSVESALADNRGLFKRGRYLKSTFQTKRDVIAYLQCHRIEMRPKNPIRSLPGSPPHEVIDGKTYRPPSAQDASIFFGIPSTTIISWWYNREKILAKGDTKVSKAKVYQRKTKKKPVSKK</sequence>
<accession>W3X1Z6</accession>
<dbReference type="Proteomes" id="UP000030651">
    <property type="component" value="Unassembled WGS sequence"/>
</dbReference>
<dbReference type="InParanoid" id="W3X1Z6"/>
<feature type="compositionally biased region" description="Polar residues" evidence="1">
    <location>
        <begin position="108"/>
        <end position="119"/>
    </location>
</feature>
<dbReference type="KEGG" id="pfy:PFICI_07682"/>
<name>W3X1Z6_PESFW</name>
<dbReference type="GeneID" id="19272695"/>
<organism evidence="2 3">
    <name type="scientific">Pestalotiopsis fici (strain W106-1 / CGMCC3.15140)</name>
    <dbReference type="NCBI Taxonomy" id="1229662"/>
    <lineage>
        <taxon>Eukaryota</taxon>
        <taxon>Fungi</taxon>
        <taxon>Dikarya</taxon>
        <taxon>Ascomycota</taxon>
        <taxon>Pezizomycotina</taxon>
        <taxon>Sordariomycetes</taxon>
        <taxon>Xylariomycetidae</taxon>
        <taxon>Amphisphaeriales</taxon>
        <taxon>Sporocadaceae</taxon>
        <taxon>Pestalotiopsis</taxon>
    </lineage>
</organism>
<keyword evidence="3" id="KW-1185">Reference proteome</keyword>
<dbReference type="AlphaFoldDB" id="W3X1Z6"/>
<proteinExistence type="predicted"/>
<dbReference type="HOGENOM" id="CLU_1050130_0_0_1"/>
<protein>
    <submittedName>
        <fullName evidence="2">Uncharacterized protein</fullName>
    </submittedName>
</protein>
<dbReference type="OrthoDB" id="4845243at2759"/>
<feature type="compositionally biased region" description="Basic residues" evidence="1">
    <location>
        <begin position="248"/>
        <end position="265"/>
    </location>
</feature>
<evidence type="ECO:0000313" key="3">
    <source>
        <dbReference type="Proteomes" id="UP000030651"/>
    </source>
</evidence>
<feature type="region of interest" description="Disordered" evidence="1">
    <location>
        <begin position="244"/>
        <end position="265"/>
    </location>
</feature>